<dbReference type="Proteomes" id="UP000250136">
    <property type="component" value="Chromosome"/>
</dbReference>
<reference evidence="3 5" key="3">
    <citation type="submission" date="2016-10" db="EMBL/GenBank/DDBJ databases">
        <authorList>
            <person name="de Groot N.N."/>
        </authorList>
    </citation>
    <scope>NUCLEOTIDE SEQUENCE [LARGE SCALE GENOMIC DNA]</scope>
    <source>
        <strain evidence="3 5">OGL-20</strain>
    </source>
</reference>
<dbReference type="Proteomes" id="UP000051862">
    <property type="component" value="Unassembled WGS sequence"/>
</dbReference>
<sequence>MNWKAPVVLLIGLFLLGGVVTAAPVEKPEAVPLATVKALALRELHKFPEFNGAIPTNPTPLYFPDGRLAAYEFRMVKNGKTIGYIIVSANRNLPPAILEAGFGEKTPSDLMKELAARKGVKNYRLTYFGGLSYGLLAGDKVVDMKGGEYKKPSRYTLSLEVDAIRNQKEWKSLWTEKAHTSVEVRYPTLLASAVEYKVILTVPAWSWQDSDEGGADNGLPPTPHPIEVTELGYDYVGPDPDPWEKDDGCAPISGAMIVGYYELQYRDSWYREAVIDILHITMDTQGKETSYQNIALGMKRFYEKAVELYNSGIISRKPRYDYDSFTLYPSNNLQLYTYIKSEINMNRPTILTSTHGVSEDGNFEWPSQGLGNYHTVAVTGYKAFDDGSKYIYVHTTENSPYAAWIQLESITNPVLTIVRPIYKG</sequence>
<dbReference type="EMBL" id="FOIW01000002">
    <property type="protein sequence ID" value="SEW15031.1"/>
    <property type="molecule type" value="Genomic_DNA"/>
</dbReference>
<organism evidence="2 4">
    <name type="scientific">Thermococcus thioreducens</name>
    <dbReference type="NCBI Taxonomy" id="277988"/>
    <lineage>
        <taxon>Archaea</taxon>
        <taxon>Methanobacteriati</taxon>
        <taxon>Methanobacteriota</taxon>
        <taxon>Thermococci</taxon>
        <taxon>Thermococcales</taxon>
        <taxon>Thermococcaceae</taxon>
        <taxon>Thermococcus</taxon>
    </lineage>
</organism>
<dbReference type="PATRIC" id="fig|277988.4.peg.946"/>
<gene>
    <name evidence="1" type="ORF">A3L14_01925</name>
    <name evidence="2" type="ORF">AMR53_04515</name>
    <name evidence="3" type="ORF">SAMN05216170_1897</name>
</gene>
<reference evidence="2 4" key="1">
    <citation type="submission" date="2015-08" db="EMBL/GenBank/DDBJ databases">
        <title>Thermococcus thioreducens DSM 14981 genome sequencing.</title>
        <authorList>
            <person name="Hong S.-J."/>
            <person name="Kim M.-C."/>
            <person name="Shin J.-H."/>
        </authorList>
    </citation>
    <scope>NUCLEOTIDE SEQUENCE [LARGE SCALE GENOMIC DNA]</scope>
    <source>
        <strain evidence="2 4">DSM 14981</strain>
    </source>
</reference>
<evidence type="ECO:0000313" key="3">
    <source>
        <dbReference type="EMBL" id="SEW15031.1"/>
    </source>
</evidence>
<name>A0A0Q2REW7_9EURY</name>
<evidence type="ECO:0000313" key="6">
    <source>
        <dbReference type="Proteomes" id="UP000250136"/>
    </source>
</evidence>
<keyword evidence="6" id="KW-1185">Reference proteome</keyword>
<dbReference type="STRING" id="277988.SAMN05216170_1897"/>
<evidence type="ECO:0000313" key="4">
    <source>
        <dbReference type="Proteomes" id="UP000051862"/>
    </source>
</evidence>
<dbReference type="OrthoDB" id="97769at2157"/>
<dbReference type="EMBL" id="CP015105">
    <property type="protein sequence ID" value="ASJ11719.1"/>
    <property type="molecule type" value="Genomic_DNA"/>
</dbReference>
<dbReference type="EMBL" id="LIXN01000007">
    <property type="protein sequence ID" value="KQH82550.1"/>
    <property type="molecule type" value="Genomic_DNA"/>
</dbReference>
<dbReference type="GeneID" id="33333141"/>
<dbReference type="RefSeq" id="WP_055429130.1">
    <property type="nucleotide sequence ID" value="NZ_CP015105.1"/>
</dbReference>
<dbReference type="Proteomes" id="UP000182125">
    <property type="component" value="Unassembled WGS sequence"/>
</dbReference>
<proteinExistence type="predicted"/>
<accession>A0A0Q2REW7</accession>
<evidence type="ECO:0000313" key="1">
    <source>
        <dbReference type="EMBL" id="ASJ11719.1"/>
    </source>
</evidence>
<evidence type="ECO:0000313" key="5">
    <source>
        <dbReference type="Proteomes" id="UP000182125"/>
    </source>
</evidence>
<reference evidence="1 6" key="2">
    <citation type="submission" date="2016-04" db="EMBL/GenBank/DDBJ databases">
        <title>Complete genome sequence of Thermococcus thioreducens type strain OGL-20P.</title>
        <authorList>
            <person name="Oger P.M."/>
        </authorList>
    </citation>
    <scope>NUCLEOTIDE SEQUENCE [LARGE SCALE GENOMIC DNA]</scope>
    <source>
        <strain evidence="1 6">OGL-20P</strain>
    </source>
</reference>
<dbReference type="AlphaFoldDB" id="A0A0Q2REW7"/>
<protein>
    <recommendedName>
        <fullName evidence="7">Peptidase C39-like domain-containing protein</fullName>
    </recommendedName>
</protein>
<evidence type="ECO:0008006" key="7">
    <source>
        <dbReference type="Google" id="ProtNLM"/>
    </source>
</evidence>
<dbReference type="KEGG" id="ttd:A3L14_01925"/>
<evidence type="ECO:0000313" key="2">
    <source>
        <dbReference type="EMBL" id="KQH82550.1"/>
    </source>
</evidence>